<dbReference type="AlphaFoldDB" id="A0A9J6PI73"/>
<dbReference type="GO" id="GO:0048039">
    <property type="term" value="F:ubiquinone binding"/>
    <property type="evidence" value="ECO:0007669"/>
    <property type="project" value="InterPro"/>
</dbReference>
<dbReference type="Pfam" id="PF03364">
    <property type="entry name" value="Polyketide_cyc"/>
    <property type="match status" value="1"/>
</dbReference>
<dbReference type="InterPro" id="IPR044996">
    <property type="entry name" value="COQ10-like"/>
</dbReference>
<sequence length="156" mass="18308">MPTHAEKRHVPWRADQMYDLVAAVDRYPEFLPWCSGARIRRRELADGHETLIADLIISFKVFREKFTSRVTLRPEETRVDVDYVDGPFRYLANHWHFIPREDGGCDIDFYVDFEFRSAILQRVVTALFQEAMQRLVRAFEARARDLYGPGEEAAQA</sequence>
<dbReference type="PANTHER" id="PTHR12901:SF10">
    <property type="entry name" value="COENZYME Q-BINDING PROTEIN COQ10, MITOCHONDRIAL"/>
    <property type="match status" value="1"/>
</dbReference>
<dbReference type="EMBL" id="JAMZFT010000001">
    <property type="protein sequence ID" value="MCP1335786.1"/>
    <property type="molecule type" value="Genomic_DNA"/>
</dbReference>
<comment type="similarity">
    <text evidence="1">Belongs to the ribosome association toxin RatA family.</text>
</comment>
<gene>
    <name evidence="3" type="ORF">NJQ99_05135</name>
</gene>
<reference evidence="3" key="1">
    <citation type="submission" date="2022-06" db="EMBL/GenBank/DDBJ databases">
        <title>Isolation and Genomics of Futiania mangrovii gen. nov., sp. nov., a Rare and Metabolically-versatile member in the Class Alphaproteobacteria.</title>
        <authorList>
            <person name="Liu L."/>
            <person name="Huang W.-C."/>
            <person name="Pan J."/>
            <person name="Li J."/>
            <person name="Huang Y."/>
            <person name="Du H."/>
            <person name="Liu Y."/>
            <person name="Li M."/>
        </authorList>
    </citation>
    <scope>NUCLEOTIDE SEQUENCE</scope>
    <source>
        <strain evidence="3">FT118</strain>
    </source>
</reference>
<name>A0A9J6PI73_9PROT</name>
<dbReference type="Proteomes" id="UP001055804">
    <property type="component" value="Unassembled WGS sequence"/>
</dbReference>
<proteinExistence type="inferred from homology"/>
<dbReference type="Gene3D" id="3.30.530.20">
    <property type="match status" value="1"/>
</dbReference>
<evidence type="ECO:0000313" key="4">
    <source>
        <dbReference type="Proteomes" id="UP001055804"/>
    </source>
</evidence>
<comment type="caution">
    <text evidence="3">The sequence shown here is derived from an EMBL/GenBank/DDBJ whole genome shotgun (WGS) entry which is preliminary data.</text>
</comment>
<dbReference type="InterPro" id="IPR023393">
    <property type="entry name" value="START-like_dom_sf"/>
</dbReference>
<protein>
    <submittedName>
        <fullName evidence="3">Type II toxin-antitoxin system RatA family toxin</fullName>
    </submittedName>
</protein>
<accession>A0A9J6PI73</accession>
<dbReference type="SUPFAM" id="SSF55961">
    <property type="entry name" value="Bet v1-like"/>
    <property type="match status" value="1"/>
</dbReference>
<dbReference type="CDD" id="cd07813">
    <property type="entry name" value="COQ10p_like"/>
    <property type="match status" value="1"/>
</dbReference>
<keyword evidence="4" id="KW-1185">Reference proteome</keyword>
<dbReference type="InterPro" id="IPR005031">
    <property type="entry name" value="COQ10_START"/>
</dbReference>
<evidence type="ECO:0000256" key="1">
    <source>
        <dbReference type="ARBA" id="ARBA00008918"/>
    </source>
</evidence>
<organism evidence="3 4">
    <name type="scientific">Futiania mangrovi</name>
    <dbReference type="NCBI Taxonomy" id="2959716"/>
    <lineage>
        <taxon>Bacteria</taxon>
        <taxon>Pseudomonadati</taxon>
        <taxon>Pseudomonadota</taxon>
        <taxon>Alphaproteobacteria</taxon>
        <taxon>Futianiales</taxon>
        <taxon>Futianiaceae</taxon>
        <taxon>Futiania</taxon>
    </lineage>
</organism>
<dbReference type="GO" id="GO:0045333">
    <property type="term" value="P:cellular respiration"/>
    <property type="evidence" value="ECO:0007669"/>
    <property type="project" value="InterPro"/>
</dbReference>
<dbReference type="RefSeq" id="WP_269331717.1">
    <property type="nucleotide sequence ID" value="NZ_JAMZFT010000001.1"/>
</dbReference>
<evidence type="ECO:0000313" key="3">
    <source>
        <dbReference type="EMBL" id="MCP1335786.1"/>
    </source>
</evidence>
<dbReference type="PANTHER" id="PTHR12901">
    <property type="entry name" value="SPERM PROTEIN HOMOLOG"/>
    <property type="match status" value="1"/>
</dbReference>
<evidence type="ECO:0000259" key="2">
    <source>
        <dbReference type="Pfam" id="PF03364"/>
    </source>
</evidence>
<feature type="domain" description="Coenzyme Q-binding protein COQ10 START" evidence="2">
    <location>
        <begin position="11"/>
        <end position="140"/>
    </location>
</feature>